<dbReference type="EMBL" id="NIZV01000070">
    <property type="protein sequence ID" value="RSM12439.1"/>
    <property type="molecule type" value="Genomic_DNA"/>
</dbReference>
<gene>
    <name evidence="2" type="ORF">CDV31_006280</name>
</gene>
<evidence type="ECO:0000313" key="3">
    <source>
        <dbReference type="Proteomes" id="UP000288429"/>
    </source>
</evidence>
<evidence type="ECO:0000256" key="1">
    <source>
        <dbReference type="SAM" id="Coils"/>
    </source>
</evidence>
<feature type="coiled-coil region" evidence="1">
    <location>
        <begin position="147"/>
        <end position="181"/>
    </location>
</feature>
<organism evidence="2 3">
    <name type="scientific">Fusarium ambrosium</name>
    <dbReference type="NCBI Taxonomy" id="131363"/>
    <lineage>
        <taxon>Eukaryota</taxon>
        <taxon>Fungi</taxon>
        <taxon>Dikarya</taxon>
        <taxon>Ascomycota</taxon>
        <taxon>Pezizomycotina</taxon>
        <taxon>Sordariomycetes</taxon>
        <taxon>Hypocreomycetidae</taxon>
        <taxon>Hypocreales</taxon>
        <taxon>Nectriaceae</taxon>
        <taxon>Fusarium</taxon>
        <taxon>Fusarium solani species complex</taxon>
    </lineage>
</organism>
<comment type="caution">
    <text evidence="2">The sequence shown here is derived from an EMBL/GenBank/DDBJ whole genome shotgun (WGS) entry which is preliminary data.</text>
</comment>
<reference evidence="2 3" key="1">
    <citation type="submission" date="2017-06" db="EMBL/GenBank/DDBJ databases">
        <title>Cmopartive genomic analysis of Ambrosia Fusariam Clade fungi.</title>
        <authorList>
            <person name="Stajich J.E."/>
            <person name="Carrillo J."/>
            <person name="Kijimoto T."/>
            <person name="Eskalen A."/>
            <person name="O'Donnell K."/>
            <person name="Kasson M."/>
        </authorList>
    </citation>
    <scope>NUCLEOTIDE SEQUENCE [LARGE SCALE GENOMIC DNA]</scope>
    <source>
        <strain evidence="2 3">NRRL 20438</strain>
    </source>
</reference>
<evidence type="ECO:0000313" key="2">
    <source>
        <dbReference type="EMBL" id="RSM12439.1"/>
    </source>
</evidence>
<keyword evidence="3" id="KW-1185">Reference proteome</keyword>
<proteinExistence type="predicted"/>
<protein>
    <submittedName>
        <fullName evidence="2">Uncharacterized protein</fullName>
    </submittedName>
</protein>
<sequence length="183" mass="20992">MKAFFRHHGRYNDEMMAATREKAKEIVCRALHGKEKTEISDAYFEYMVDNTIWYNWATLNDMGPVATPLPEWPWPKAKPAPFDMTEGASGAYAQWLADNAPADDQEMPPADPLPAPLAQVDSELTRVLSGPFSTLQNDIGAMFSRRESAMEQRFQDMEAQVRELRRENQALRQENQALRERLN</sequence>
<name>A0A428UDR3_9HYPO</name>
<accession>A0A428UDR3</accession>
<dbReference type="AlphaFoldDB" id="A0A428UDR3"/>
<dbReference type="Proteomes" id="UP000288429">
    <property type="component" value="Unassembled WGS sequence"/>
</dbReference>
<keyword evidence="1" id="KW-0175">Coiled coil</keyword>